<evidence type="ECO:0000313" key="2">
    <source>
        <dbReference type="EMBL" id="CAF4043897.1"/>
    </source>
</evidence>
<name>A0A814DXY9_9BILA</name>
<proteinExistence type="predicted"/>
<dbReference type="Proteomes" id="UP000663864">
    <property type="component" value="Unassembled WGS sequence"/>
</dbReference>
<dbReference type="AlphaFoldDB" id="A0A814DXY9"/>
<comment type="caution">
    <text evidence="1">The sequence shown here is derived from an EMBL/GenBank/DDBJ whole genome shotgun (WGS) entry which is preliminary data.</text>
</comment>
<accession>A0A814DXY9</accession>
<organism evidence="1 3">
    <name type="scientific">Rotaria sordida</name>
    <dbReference type="NCBI Taxonomy" id="392033"/>
    <lineage>
        <taxon>Eukaryota</taxon>
        <taxon>Metazoa</taxon>
        <taxon>Spiralia</taxon>
        <taxon>Gnathifera</taxon>
        <taxon>Rotifera</taxon>
        <taxon>Eurotatoria</taxon>
        <taxon>Bdelloidea</taxon>
        <taxon>Philodinida</taxon>
        <taxon>Philodinidae</taxon>
        <taxon>Rotaria</taxon>
    </lineage>
</organism>
<protein>
    <submittedName>
        <fullName evidence="1">Uncharacterized protein</fullName>
    </submittedName>
</protein>
<dbReference type="EMBL" id="CAJNOT010000377">
    <property type="protein sequence ID" value="CAF0960201.1"/>
    <property type="molecule type" value="Genomic_DNA"/>
</dbReference>
<dbReference type="Proteomes" id="UP000663836">
    <property type="component" value="Unassembled WGS sequence"/>
</dbReference>
<dbReference type="EMBL" id="CAJOBD010005830">
    <property type="protein sequence ID" value="CAF4043897.1"/>
    <property type="molecule type" value="Genomic_DNA"/>
</dbReference>
<evidence type="ECO:0000313" key="3">
    <source>
        <dbReference type="Proteomes" id="UP000663864"/>
    </source>
</evidence>
<evidence type="ECO:0000313" key="1">
    <source>
        <dbReference type="EMBL" id="CAF0960201.1"/>
    </source>
</evidence>
<sequence length="128" mass="14126">MNDSYTHLNQNRPIYNNTSQIIDSTSQTILNASPSSSQLLVDSPQINSLLETLNNIHNNHLNDLSVPDQMDAVRNILNIDPSLYDADSNVASPLFDDIAGYDANCPICSTPGYDIICSRCDYSHDDAH</sequence>
<gene>
    <name evidence="2" type="ORF">JBS370_LOCUS28654</name>
    <name evidence="1" type="ORF">ZHD862_LOCUS10478</name>
</gene>
<reference evidence="1" key="1">
    <citation type="submission" date="2021-02" db="EMBL/GenBank/DDBJ databases">
        <authorList>
            <person name="Nowell W R."/>
        </authorList>
    </citation>
    <scope>NUCLEOTIDE SEQUENCE</scope>
</reference>